<dbReference type="SMART" id="SM00283">
    <property type="entry name" value="MA"/>
    <property type="match status" value="1"/>
</dbReference>
<dbReference type="CDD" id="cd12913">
    <property type="entry name" value="PDC1_MCP_like"/>
    <property type="match status" value="1"/>
</dbReference>
<dbReference type="GO" id="GO:0005886">
    <property type="term" value="C:plasma membrane"/>
    <property type="evidence" value="ECO:0007669"/>
    <property type="project" value="UniProtKB-SubCell"/>
</dbReference>
<dbReference type="PROSITE" id="PS50885">
    <property type="entry name" value="HAMP"/>
    <property type="match status" value="1"/>
</dbReference>
<evidence type="ECO:0000256" key="3">
    <source>
        <dbReference type="ARBA" id="ARBA00023224"/>
    </source>
</evidence>
<keyword evidence="6" id="KW-0812">Transmembrane</keyword>
<dbReference type="Pfam" id="PF00015">
    <property type="entry name" value="MCPsignal"/>
    <property type="match status" value="1"/>
</dbReference>
<dbReference type="CDD" id="cd06225">
    <property type="entry name" value="HAMP"/>
    <property type="match status" value="1"/>
</dbReference>
<comment type="subcellular location">
    <subcellularLocation>
        <location evidence="1">Cell inner membrane</location>
        <topology evidence="1">Multi-pass membrane protein</topology>
    </subcellularLocation>
</comment>
<evidence type="ECO:0000259" key="7">
    <source>
        <dbReference type="PROSITE" id="PS50111"/>
    </source>
</evidence>
<dbReference type="SUPFAM" id="SSF58104">
    <property type="entry name" value="Methyl-accepting chemotaxis protein (MCP) signaling domain"/>
    <property type="match status" value="1"/>
</dbReference>
<keyword evidence="6" id="KW-1133">Transmembrane helix</keyword>
<feature type="domain" description="T-SNARE coiled-coil homology" evidence="8">
    <location>
        <begin position="624"/>
        <end position="686"/>
    </location>
</feature>
<accession>A0A1J5RMA3</accession>
<evidence type="ECO:0000256" key="4">
    <source>
        <dbReference type="ARBA" id="ARBA00029447"/>
    </source>
</evidence>
<dbReference type="PANTHER" id="PTHR32089:SF112">
    <property type="entry name" value="LYSOZYME-LIKE PROTEIN-RELATED"/>
    <property type="match status" value="1"/>
</dbReference>
<protein>
    <submittedName>
        <fullName evidence="10">Methyl-accepting chemotaxis protein PctB</fullName>
    </submittedName>
</protein>
<dbReference type="EMBL" id="MLJW01000337">
    <property type="protein sequence ID" value="OIQ89261.1"/>
    <property type="molecule type" value="Genomic_DNA"/>
</dbReference>
<dbReference type="AlphaFoldDB" id="A0A1J5RMA3"/>
<evidence type="ECO:0000256" key="1">
    <source>
        <dbReference type="ARBA" id="ARBA00004429"/>
    </source>
</evidence>
<gene>
    <name evidence="10" type="primary">pctB_5</name>
    <name evidence="10" type="ORF">GALL_288700</name>
</gene>
<dbReference type="InterPro" id="IPR003660">
    <property type="entry name" value="HAMP_dom"/>
</dbReference>
<comment type="similarity">
    <text evidence="4">Belongs to the methyl-accepting chemotaxis (MCP) protein family.</text>
</comment>
<name>A0A1J5RMA3_9ZZZZ</name>
<evidence type="ECO:0000313" key="10">
    <source>
        <dbReference type="EMBL" id="OIQ89261.1"/>
    </source>
</evidence>
<reference evidence="10" key="1">
    <citation type="submission" date="2016-10" db="EMBL/GenBank/DDBJ databases">
        <title>Sequence of Gallionella enrichment culture.</title>
        <authorList>
            <person name="Poehlein A."/>
            <person name="Muehling M."/>
            <person name="Daniel R."/>
        </authorList>
    </citation>
    <scope>NUCLEOTIDE SEQUENCE</scope>
</reference>
<dbReference type="Pfam" id="PF22673">
    <property type="entry name" value="MCP-like_PDC_1"/>
    <property type="match status" value="1"/>
</dbReference>
<dbReference type="SMART" id="SM00304">
    <property type="entry name" value="HAMP"/>
    <property type="match status" value="1"/>
</dbReference>
<evidence type="ECO:0000256" key="6">
    <source>
        <dbReference type="SAM" id="Phobius"/>
    </source>
</evidence>
<dbReference type="Pfam" id="PF00672">
    <property type="entry name" value="HAMP"/>
    <property type="match status" value="1"/>
</dbReference>
<dbReference type="InterPro" id="IPR000727">
    <property type="entry name" value="T_SNARE_dom"/>
</dbReference>
<organism evidence="10">
    <name type="scientific">mine drainage metagenome</name>
    <dbReference type="NCBI Taxonomy" id="410659"/>
    <lineage>
        <taxon>unclassified sequences</taxon>
        <taxon>metagenomes</taxon>
        <taxon>ecological metagenomes</taxon>
    </lineage>
</organism>
<evidence type="ECO:0000256" key="2">
    <source>
        <dbReference type="ARBA" id="ARBA00022519"/>
    </source>
</evidence>
<feature type="domain" description="Methyl-accepting transducer" evidence="7">
    <location>
        <begin position="465"/>
        <end position="708"/>
    </location>
</feature>
<dbReference type="PROSITE" id="PS50192">
    <property type="entry name" value="T_SNARE"/>
    <property type="match status" value="1"/>
</dbReference>
<evidence type="ECO:0000259" key="8">
    <source>
        <dbReference type="PROSITE" id="PS50192"/>
    </source>
</evidence>
<evidence type="ECO:0000256" key="5">
    <source>
        <dbReference type="SAM" id="Coils"/>
    </source>
</evidence>
<proteinExistence type="inferred from homology"/>
<keyword evidence="3" id="KW-0807">Transducer</keyword>
<keyword evidence="5" id="KW-0175">Coiled coil</keyword>
<feature type="transmembrane region" description="Helical" evidence="6">
    <location>
        <begin position="357"/>
        <end position="381"/>
    </location>
</feature>
<feature type="coiled-coil region" evidence="5">
    <location>
        <begin position="419"/>
        <end position="446"/>
    </location>
</feature>
<dbReference type="Gene3D" id="1.10.287.950">
    <property type="entry name" value="Methyl-accepting chemotaxis protein"/>
    <property type="match status" value="1"/>
</dbReference>
<dbReference type="InterPro" id="IPR004089">
    <property type="entry name" value="MCPsignal_dom"/>
</dbReference>
<dbReference type="GO" id="GO:0007165">
    <property type="term" value="P:signal transduction"/>
    <property type="evidence" value="ECO:0007669"/>
    <property type="project" value="UniProtKB-KW"/>
</dbReference>
<dbReference type="PROSITE" id="PS50111">
    <property type="entry name" value="CHEMOTAXIS_TRANSDUC_2"/>
    <property type="match status" value="1"/>
</dbReference>
<dbReference type="Gene3D" id="3.30.450.20">
    <property type="entry name" value="PAS domain"/>
    <property type="match status" value="1"/>
</dbReference>
<feature type="domain" description="HAMP" evidence="9">
    <location>
        <begin position="378"/>
        <end position="431"/>
    </location>
</feature>
<evidence type="ECO:0000259" key="9">
    <source>
        <dbReference type="PROSITE" id="PS50885"/>
    </source>
</evidence>
<keyword evidence="2" id="KW-0997">Cell inner membrane</keyword>
<keyword evidence="6" id="KW-0472">Membrane</keyword>
<keyword evidence="2" id="KW-1003">Cell membrane</keyword>
<sequence>MHFRSIKMKIAVLTGVCLIAMAAATTGTDIFLTTRSDDFVKESVSSILDNKIKNYIQAIAAQQANRIQFEFDTALKVARTQELRFASIVGAPDHNGLPASGLRAYFNDMLRFFLKANPTFNGTYSAWEPNAMDGMDQAYQNRKDTGSDATGRFLSYWTRGADGTIALQPLVEYNSRDLHPNGVMKGGWYIGPKETGRESVLGPLPYIVQGKHVYLATISVPIVINGKFAGVSGTDFNLDFVQKLATQVSQSIFGGQNEVVILSDMGLVIADSRHPELIGQTYSGQSQSWTDDLATIKSGRESARWQGDSLRIFSPIALGNTGKPWSVLISVPRSVAMADAVKLSAALQDRATSSTTWQILISLILAAGAIFVMWLMAAGIARPIIAMTAAMKRLAAGDHGVDVPARDQVDEVGEMAGTVQIFKENAQEMERLRAEQTAREQRAAAERKRSMDELASNFERSVMGVVEAVSSRSAELNAAAKSLTALADQNETEATAVAATSEQASTNVQTVASATTELSSAIQEIGRQVTESATVAQSAVSEANRVNAIVNTLAVSAQKIGEVVSLINDIASQTNLLALNATIEAARAGDAGKGFAVVAGEVKHLANQTGKATEDISTQISAVQGATRDAVEAIKAITGTIARISEIASAISSAVEEQGAATSEIARNVQEASDGVGEMSGRIANVTRASAETGKASSQVLDAAHQLSQQSDRLKSDVNTFISTIRGA</sequence>
<comment type="caution">
    <text evidence="10">The sequence shown here is derived from an EMBL/GenBank/DDBJ whole genome shotgun (WGS) entry which is preliminary data.</text>
</comment>
<dbReference type="PANTHER" id="PTHR32089">
    <property type="entry name" value="METHYL-ACCEPTING CHEMOTAXIS PROTEIN MCPB"/>
    <property type="match status" value="1"/>
</dbReference>
<dbReference type="Gene3D" id="6.10.340.10">
    <property type="match status" value="1"/>
</dbReference>